<dbReference type="InterPro" id="IPR042070">
    <property type="entry name" value="PucR_C-HTH_sf"/>
</dbReference>
<gene>
    <name evidence="3" type="ORF">APZ41_016315</name>
    <name evidence="4" type="ORF">NCTC13291_04179</name>
</gene>
<evidence type="ECO:0000313" key="4">
    <source>
        <dbReference type="EMBL" id="SUE95296.1"/>
    </source>
</evidence>
<dbReference type="AlphaFoldDB" id="A0A1S8D3D9"/>
<feature type="domain" description="GAF" evidence="2">
    <location>
        <begin position="43"/>
        <end position="194"/>
    </location>
</feature>
<dbReference type="Gene3D" id="1.10.10.2840">
    <property type="entry name" value="PucR C-terminal helix-turn-helix domain"/>
    <property type="match status" value="1"/>
</dbReference>
<dbReference type="PANTHER" id="PTHR33744:SF7">
    <property type="entry name" value="PUCR FAMILY TRANSCRIPTIONAL REGULATOR"/>
    <property type="match status" value="1"/>
</dbReference>
<evidence type="ECO:0000313" key="6">
    <source>
        <dbReference type="Proteomes" id="UP000254919"/>
    </source>
</evidence>
<dbReference type="Proteomes" id="UP000054844">
    <property type="component" value="Unassembled WGS sequence"/>
</dbReference>
<dbReference type="InterPro" id="IPR051448">
    <property type="entry name" value="CdaR-like_regulators"/>
</dbReference>
<dbReference type="SUPFAM" id="SSF55781">
    <property type="entry name" value="GAF domain-like"/>
    <property type="match status" value="1"/>
</dbReference>
<organism evidence="3 5">
    <name type="scientific">Roseomonas mucosa</name>
    <dbReference type="NCBI Taxonomy" id="207340"/>
    <lineage>
        <taxon>Bacteria</taxon>
        <taxon>Pseudomonadati</taxon>
        <taxon>Pseudomonadota</taxon>
        <taxon>Alphaproteobacteria</taxon>
        <taxon>Acetobacterales</taxon>
        <taxon>Roseomonadaceae</taxon>
        <taxon>Roseomonas</taxon>
    </lineage>
</organism>
<evidence type="ECO:0000256" key="1">
    <source>
        <dbReference type="ARBA" id="ARBA00006754"/>
    </source>
</evidence>
<sequence length="616" mass="66201">MTIGVTPASHSGISNQAQAEQAAAKIRLERLRVIASAVNAGGDIETILDRVLLAVCRGEPWPRGGIMAVNRQSGYSEMVTGYDPDGPLPGRPRRWALVTSPVPLVAETRRPLVIVDAQRSERYPGYQEDARARGYRTVALLPLGCTNAEEHEMVLSLHTRERTQVTDEELEFLTTVAHLVALAVEKVKHLQREQRERERLRRVLEAGAGLMELVLEGAALSLVAGMAGAILPHPMLILDFITGSILASGSPLPERLDERGWRELAQGPAGPVLAGLAGRSAPGEVVPLDLSAFGLAGTLPVAVEPLRVEGETAGLLLVFPGERGMDSLDRVAVQEVRFALAAQVMRHHAEAKREARDLADLMEQLFRSGAAEPAWMRARAARLGLDLGRRTRLLAVALPRLTAGMAELRRLLAASLGRAVPGAVAIEQGDCVAVLLPDGPGTPALAPITDAVLERLLVAPIRARWGLRPVVACGPLCAAPGDYGLAWAECGRVLDLARIFGRDGPVRQEGFGPSALLLSAFDGALVHAFIESTLGPVRRHEAEHGGDLLGTATAFIDEACRYQATAGRLGIHVSTLRYRLRRLEELFGLDLEDAEVRFRLSLAMRLTAIGPTSKES</sequence>
<reference evidence="3 5" key="1">
    <citation type="submission" date="2016-12" db="EMBL/GenBank/DDBJ databases">
        <title>Draft genome sequence of Roseomonas mucosa strain AU37, isolated from a peripheral intravenous catheter.</title>
        <authorList>
            <person name="Choudhury M.A."/>
            <person name="Sidjabat H.E."/>
            <person name="Wailan A.M."/>
            <person name="Zhang L."/>
            <person name="Marsh N.M."/>
            <person name="Rickard C.M."/>
            <person name="Davies M."/>
            <person name="Mcmillan D.J."/>
        </authorList>
    </citation>
    <scope>NUCLEOTIDE SEQUENCE [LARGE SCALE GENOMIC DNA]</scope>
    <source>
        <strain evidence="3 5">SAVE376</strain>
    </source>
</reference>
<evidence type="ECO:0000259" key="2">
    <source>
        <dbReference type="SMART" id="SM00065"/>
    </source>
</evidence>
<dbReference type="RefSeq" id="WP_019463389.1">
    <property type="nucleotide sequence ID" value="NZ_AP031463.1"/>
</dbReference>
<reference evidence="4 6" key="2">
    <citation type="submission" date="2018-06" db="EMBL/GenBank/DDBJ databases">
        <authorList>
            <consortium name="Pathogen Informatics"/>
            <person name="Doyle S."/>
        </authorList>
    </citation>
    <scope>NUCLEOTIDE SEQUENCE [LARGE SCALE GENOMIC DNA]</scope>
    <source>
        <strain evidence="4 6">NCTC13291</strain>
    </source>
</reference>
<dbReference type="PANTHER" id="PTHR33744">
    <property type="entry name" value="CARBOHYDRATE DIACID REGULATOR"/>
    <property type="match status" value="1"/>
</dbReference>
<proteinExistence type="inferred from homology"/>
<name>A0A1S8D3D9_9PROT</name>
<dbReference type="Pfam" id="PF13556">
    <property type="entry name" value="HTH_30"/>
    <property type="match status" value="1"/>
</dbReference>
<accession>A0A1S8D3D9</accession>
<comment type="similarity">
    <text evidence="1">Belongs to the CdaR family.</text>
</comment>
<evidence type="ECO:0000313" key="3">
    <source>
        <dbReference type="EMBL" id="ONH82120.1"/>
    </source>
</evidence>
<dbReference type="Pfam" id="PF17853">
    <property type="entry name" value="GGDEF_2"/>
    <property type="match status" value="1"/>
</dbReference>
<evidence type="ECO:0000313" key="5">
    <source>
        <dbReference type="Proteomes" id="UP000054844"/>
    </source>
</evidence>
<dbReference type="STRING" id="207340.APZ41_016315"/>
<dbReference type="Gene3D" id="3.30.450.40">
    <property type="match status" value="1"/>
</dbReference>
<dbReference type="InterPro" id="IPR025736">
    <property type="entry name" value="PucR_C-HTH_dom"/>
</dbReference>
<dbReference type="Proteomes" id="UP000254919">
    <property type="component" value="Unassembled WGS sequence"/>
</dbReference>
<keyword evidence="5" id="KW-1185">Reference proteome</keyword>
<dbReference type="InterPro" id="IPR041522">
    <property type="entry name" value="CdaR_GGDEF"/>
</dbReference>
<dbReference type="GeneID" id="99631446"/>
<dbReference type="OrthoDB" id="9792148at2"/>
<protein>
    <submittedName>
        <fullName evidence="4">Carbohydrate diacid transcriptional activator CdaR</fullName>
    </submittedName>
</protein>
<dbReference type="EMBL" id="UGVN01000002">
    <property type="protein sequence ID" value="SUE95296.1"/>
    <property type="molecule type" value="Genomic_DNA"/>
</dbReference>
<dbReference type="Pfam" id="PF01590">
    <property type="entry name" value="GAF"/>
    <property type="match status" value="1"/>
</dbReference>
<dbReference type="SMART" id="SM00065">
    <property type="entry name" value="GAF"/>
    <property type="match status" value="1"/>
</dbReference>
<dbReference type="InterPro" id="IPR029016">
    <property type="entry name" value="GAF-like_dom_sf"/>
</dbReference>
<dbReference type="InterPro" id="IPR003018">
    <property type="entry name" value="GAF"/>
</dbReference>
<dbReference type="EMBL" id="LLWF02000071">
    <property type="protein sequence ID" value="ONH82120.1"/>
    <property type="molecule type" value="Genomic_DNA"/>
</dbReference>